<dbReference type="GO" id="GO:0043709">
    <property type="term" value="P:cell adhesion involved in single-species biofilm formation"/>
    <property type="evidence" value="ECO:0007669"/>
    <property type="project" value="TreeGrafter"/>
</dbReference>
<protein>
    <submittedName>
        <fullName evidence="2">Type 1 fimbrial protein</fullName>
    </submittedName>
</protein>
<dbReference type="AlphaFoldDB" id="A0AAW3WYK4"/>
<accession>A0AAW3WYK4</accession>
<proteinExistence type="predicted"/>
<dbReference type="InterPro" id="IPR008966">
    <property type="entry name" value="Adhesion_dom_sf"/>
</dbReference>
<evidence type="ECO:0000313" key="3">
    <source>
        <dbReference type="Proteomes" id="UP000659084"/>
    </source>
</evidence>
<sequence>MLASSVGAAQDDLIDGNYGVLHVYGALTESACRLDMTSVYQAVSLGETGTGRLQAVGDQGTPVAVHLKLRDCMRLSSNSLDNNSGNMRWSSSQPAVTLSFLASQDSHDPRLIRANGVSGLGILLSDSDMRPVRLGSRDIPVLVTPGQDTLTYYVAPVRTLAPLQPGAYWANVDFRLSYD</sequence>
<dbReference type="PANTHER" id="PTHR33420:SF26">
    <property type="entry name" value="FIMBRIAL SUBUNIT"/>
    <property type="match status" value="1"/>
</dbReference>
<dbReference type="InterPro" id="IPR036937">
    <property type="entry name" value="Adhesion_dom_fimbrial_sf"/>
</dbReference>
<evidence type="ECO:0000259" key="1">
    <source>
        <dbReference type="Pfam" id="PF00419"/>
    </source>
</evidence>
<evidence type="ECO:0000313" key="2">
    <source>
        <dbReference type="EMBL" id="MBC3215946.1"/>
    </source>
</evidence>
<reference evidence="2" key="1">
    <citation type="submission" date="2020-08" db="EMBL/GenBank/DDBJ databases">
        <title>Food and environmental bacterial isolates.</title>
        <authorList>
            <person name="Richter L."/>
            <person name="Du Plessis E.M."/>
            <person name="Duvenage S."/>
            <person name="Allam M."/>
            <person name="Korsten L."/>
        </authorList>
    </citation>
    <scope>NUCLEOTIDE SEQUENCE</scope>
    <source>
        <strain evidence="2">UPMP2127</strain>
    </source>
</reference>
<dbReference type="GO" id="GO:0009289">
    <property type="term" value="C:pilus"/>
    <property type="evidence" value="ECO:0007669"/>
    <property type="project" value="InterPro"/>
</dbReference>
<comment type="caution">
    <text evidence="2">The sequence shown here is derived from an EMBL/GenBank/DDBJ whole genome shotgun (WGS) entry which is preliminary data.</text>
</comment>
<dbReference type="Gene3D" id="2.60.40.1090">
    <property type="entry name" value="Fimbrial-type adhesion domain"/>
    <property type="match status" value="1"/>
</dbReference>
<dbReference type="EMBL" id="JACNYO010000076">
    <property type="protein sequence ID" value="MBC3215946.1"/>
    <property type="molecule type" value="Genomic_DNA"/>
</dbReference>
<gene>
    <name evidence="2" type="ORF">H8J20_27940</name>
</gene>
<name>A0AAW3WYK4_SERFO</name>
<dbReference type="PANTHER" id="PTHR33420">
    <property type="entry name" value="FIMBRIAL SUBUNIT ELFA-RELATED"/>
    <property type="match status" value="1"/>
</dbReference>
<dbReference type="Proteomes" id="UP000659084">
    <property type="component" value="Unassembled WGS sequence"/>
</dbReference>
<dbReference type="Pfam" id="PF00419">
    <property type="entry name" value="Fimbrial"/>
    <property type="match status" value="1"/>
</dbReference>
<dbReference type="InterPro" id="IPR050263">
    <property type="entry name" value="Bact_Fimbrial_Adh_Pro"/>
</dbReference>
<dbReference type="SUPFAM" id="SSF49401">
    <property type="entry name" value="Bacterial adhesins"/>
    <property type="match status" value="1"/>
</dbReference>
<organism evidence="2 3">
    <name type="scientific">Serratia fonticola</name>
    <dbReference type="NCBI Taxonomy" id="47917"/>
    <lineage>
        <taxon>Bacteria</taxon>
        <taxon>Pseudomonadati</taxon>
        <taxon>Pseudomonadota</taxon>
        <taxon>Gammaproteobacteria</taxon>
        <taxon>Enterobacterales</taxon>
        <taxon>Yersiniaceae</taxon>
        <taxon>Serratia</taxon>
    </lineage>
</organism>
<dbReference type="InterPro" id="IPR000259">
    <property type="entry name" value="Adhesion_dom_fimbrial"/>
</dbReference>
<feature type="domain" description="Fimbrial-type adhesion" evidence="1">
    <location>
        <begin position="22"/>
        <end position="179"/>
    </location>
</feature>